<keyword evidence="3" id="KW-1185">Reference proteome</keyword>
<feature type="compositionally biased region" description="Basic and acidic residues" evidence="1">
    <location>
        <begin position="311"/>
        <end position="325"/>
    </location>
</feature>
<feature type="region of interest" description="Disordered" evidence="1">
    <location>
        <begin position="227"/>
        <end position="331"/>
    </location>
</feature>
<feature type="region of interest" description="Disordered" evidence="1">
    <location>
        <begin position="99"/>
        <end position="150"/>
    </location>
</feature>
<evidence type="ECO:0000313" key="3">
    <source>
        <dbReference type="Proteomes" id="UP000886595"/>
    </source>
</evidence>
<dbReference type="Proteomes" id="UP000886595">
    <property type="component" value="Unassembled WGS sequence"/>
</dbReference>
<proteinExistence type="predicted"/>
<feature type="compositionally biased region" description="Polar residues" evidence="1">
    <location>
        <begin position="139"/>
        <end position="150"/>
    </location>
</feature>
<name>A0A8X7VP95_BRACI</name>
<dbReference type="EMBL" id="JAAMPC010000004">
    <property type="protein sequence ID" value="KAG2314653.1"/>
    <property type="molecule type" value="Genomic_DNA"/>
</dbReference>
<evidence type="ECO:0000256" key="1">
    <source>
        <dbReference type="SAM" id="MobiDB-lite"/>
    </source>
</evidence>
<feature type="compositionally biased region" description="Acidic residues" evidence="1">
    <location>
        <begin position="264"/>
        <end position="278"/>
    </location>
</feature>
<feature type="compositionally biased region" description="Gly residues" evidence="1">
    <location>
        <begin position="108"/>
        <end position="117"/>
    </location>
</feature>
<sequence>MKLGSADVVGCVDVHTRNEVDDRETHLLDDETILMRVEEIEAVYASKDWGMKEVDGTACEVEKKVDITEDAELGEAGEDDDEDYDYNLWHDFVGRDCEWDDEKDEDGGAGGERGGGRTNKTNGGVRDEVASKIPGGISDPSSTKGSGSAANKQRTASIMVQDISQGSMTVTQYAAFFYKLEIVHQQGEQALIKLAKEELKEEIREGLETPEFSTLEALFEEASKVKEILEMEKTPPNSPRKCHRNSPDNSPRKRTRKADKKGDPEDEGYYGDPEDQVSDDWGWYNGDTSVDEDEEDMSDDTLAFGQFRMNEYPDKEIESGSDKDLNSGSDA</sequence>
<evidence type="ECO:0000313" key="2">
    <source>
        <dbReference type="EMBL" id="KAG2314653.1"/>
    </source>
</evidence>
<dbReference type="AlphaFoldDB" id="A0A8X7VP95"/>
<feature type="compositionally biased region" description="Acidic residues" evidence="1">
    <location>
        <begin position="289"/>
        <end position="299"/>
    </location>
</feature>
<comment type="caution">
    <text evidence="2">The sequence shown here is derived from an EMBL/GenBank/DDBJ whole genome shotgun (WGS) entry which is preliminary data.</text>
</comment>
<organism evidence="2 3">
    <name type="scientific">Brassica carinata</name>
    <name type="common">Ethiopian mustard</name>
    <name type="synonym">Abyssinian cabbage</name>
    <dbReference type="NCBI Taxonomy" id="52824"/>
    <lineage>
        <taxon>Eukaryota</taxon>
        <taxon>Viridiplantae</taxon>
        <taxon>Streptophyta</taxon>
        <taxon>Embryophyta</taxon>
        <taxon>Tracheophyta</taxon>
        <taxon>Spermatophyta</taxon>
        <taxon>Magnoliopsida</taxon>
        <taxon>eudicotyledons</taxon>
        <taxon>Gunneridae</taxon>
        <taxon>Pentapetalae</taxon>
        <taxon>rosids</taxon>
        <taxon>malvids</taxon>
        <taxon>Brassicales</taxon>
        <taxon>Brassicaceae</taxon>
        <taxon>Brassiceae</taxon>
        <taxon>Brassica</taxon>
    </lineage>
</organism>
<accession>A0A8X7VP95</accession>
<protein>
    <submittedName>
        <fullName evidence="2">Uncharacterized protein</fullName>
    </submittedName>
</protein>
<gene>
    <name evidence="2" type="ORF">Bca52824_017775</name>
</gene>
<reference evidence="2 3" key="1">
    <citation type="submission" date="2020-02" db="EMBL/GenBank/DDBJ databases">
        <authorList>
            <person name="Ma Q."/>
            <person name="Huang Y."/>
            <person name="Song X."/>
            <person name="Pei D."/>
        </authorList>
    </citation>
    <scope>NUCLEOTIDE SEQUENCE [LARGE SCALE GENOMIC DNA]</scope>
    <source>
        <strain evidence="2">Sxm20200214</strain>
        <tissue evidence="2">Leaf</tissue>
    </source>
</reference>